<gene>
    <name evidence="7" type="ORF">DD236_05240</name>
</gene>
<sequence length="371" mass="42409">MIKSGKSAAGSQRWKCTACSVSSTAPRTDQSTLATFTSFLTYLLGKLSQAEISGNTGRGLRRRLAWCWQVPTPAIEITGEVYDQLFIDGIYLPYNWCLLVAHNGEHVLARQWCHQENSAAYTALLAKIPPPDLVTTDGHGGALKALKQLWPEVAVQRCLVHVHRNNLSDLTKRPKTDAGKALLALSRRLLKVTSKEEAATWVKLLIEINTEYDTYFKERTWAKDVPASQRRGNQTWWYTHERDRRVYRRLASLHGKDHLFAFLEFDPPRERTTNPLESFNNCLRLVVLYHRGLSEAHMIAAIDWYCYTHSQFVQTTRQILTEWEKTGRPSRRIIPKTKHTKPTPDGPEHYGTAITNEEGLWARKGWAGRSK</sequence>
<dbReference type="GO" id="GO:0003677">
    <property type="term" value="F:DNA binding"/>
    <property type="evidence" value="ECO:0007669"/>
    <property type="project" value="UniProtKB-KW"/>
</dbReference>
<protein>
    <submittedName>
        <fullName evidence="7">IS1249 family transposase</fullName>
    </submittedName>
</protein>
<dbReference type="Proteomes" id="UP000245283">
    <property type="component" value="Unassembled WGS sequence"/>
</dbReference>
<keyword evidence="8" id="KW-1185">Reference proteome</keyword>
<evidence type="ECO:0000256" key="3">
    <source>
        <dbReference type="ARBA" id="ARBA00022578"/>
    </source>
</evidence>
<comment type="function">
    <text evidence="1">Required for the transposition of the insertion element.</text>
</comment>
<evidence type="ECO:0000256" key="2">
    <source>
        <dbReference type="ARBA" id="ARBA00010961"/>
    </source>
</evidence>
<dbReference type="InterPro" id="IPR001207">
    <property type="entry name" value="Transposase_mutator"/>
</dbReference>
<dbReference type="AlphaFoldDB" id="A0A2V1K8M3"/>
<evidence type="ECO:0000313" key="7">
    <source>
        <dbReference type="EMBL" id="PWF26694.1"/>
    </source>
</evidence>
<evidence type="ECO:0000256" key="4">
    <source>
        <dbReference type="ARBA" id="ARBA00023125"/>
    </source>
</evidence>
<keyword evidence="5" id="KW-0233">DNA recombination</keyword>
<reference evidence="8" key="1">
    <citation type="submission" date="2018-05" db="EMBL/GenBank/DDBJ databases">
        <authorList>
            <person name="Li Y."/>
        </authorList>
    </citation>
    <scope>NUCLEOTIDE SEQUENCE [LARGE SCALE GENOMIC DNA]</scope>
    <source>
        <strain evidence="8">sk1b4</strain>
    </source>
</reference>
<comment type="caution">
    <text evidence="7">The sequence shown here is derived from an EMBL/GenBank/DDBJ whole genome shotgun (WGS) entry which is preliminary data.</text>
</comment>
<keyword evidence="3" id="KW-0815">Transposition</keyword>
<dbReference type="GO" id="GO:0006313">
    <property type="term" value="P:DNA transposition"/>
    <property type="evidence" value="ECO:0007669"/>
    <property type="project" value="InterPro"/>
</dbReference>
<keyword evidence="4" id="KW-0238">DNA-binding</keyword>
<proteinExistence type="inferred from homology"/>
<dbReference type="NCBIfam" id="NF033544">
    <property type="entry name" value="transpos_IS1249"/>
    <property type="match status" value="1"/>
</dbReference>
<dbReference type="EMBL" id="QETB01000002">
    <property type="protein sequence ID" value="PWF26694.1"/>
    <property type="molecule type" value="Genomic_DNA"/>
</dbReference>
<evidence type="ECO:0000313" key="8">
    <source>
        <dbReference type="Proteomes" id="UP000245283"/>
    </source>
</evidence>
<evidence type="ECO:0000256" key="6">
    <source>
        <dbReference type="SAM" id="MobiDB-lite"/>
    </source>
</evidence>
<dbReference type="Pfam" id="PF00872">
    <property type="entry name" value="Transposase_mut"/>
    <property type="match status" value="1"/>
</dbReference>
<accession>A0A2V1K8M3</accession>
<feature type="region of interest" description="Disordered" evidence="6">
    <location>
        <begin position="334"/>
        <end position="354"/>
    </location>
</feature>
<dbReference type="OrthoDB" id="9793302at2"/>
<organism evidence="7 8">
    <name type="scientific">Ancrocorticia populi</name>
    <dbReference type="NCBI Taxonomy" id="2175228"/>
    <lineage>
        <taxon>Bacteria</taxon>
        <taxon>Bacillati</taxon>
        <taxon>Actinomycetota</taxon>
        <taxon>Actinomycetes</taxon>
        <taxon>Actinomycetales</taxon>
        <taxon>Actinomycetaceae</taxon>
        <taxon>Ancrocorticia</taxon>
    </lineage>
</organism>
<evidence type="ECO:0000256" key="1">
    <source>
        <dbReference type="ARBA" id="ARBA00002190"/>
    </source>
</evidence>
<comment type="similarity">
    <text evidence="2">Belongs to the transposase mutator family.</text>
</comment>
<name>A0A2V1K8M3_9ACTO</name>
<dbReference type="GO" id="GO:0004803">
    <property type="term" value="F:transposase activity"/>
    <property type="evidence" value="ECO:0007669"/>
    <property type="project" value="InterPro"/>
</dbReference>
<evidence type="ECO:0000256" key="5">
    <source>
        <dbReference type="ARBA" id="ARBA00023172"/>
    </source>
</evidence>
<dbReference type="InterPro" id="IPR048004">
    <property type="entry name" value="IS1249_transpos"/>
</dbReference>